<dbReference type="Gene3D" id="1.10.530.40">
    <property type="match status" value="1"/>
</dbReference>
<keyword evidence="7" id="KW-1185">Reference proteome</keyword>
<comment type="caution">
    <text evidence="6">The sequence shown here is derived from an EMBL/GenBank/DDBJ whole genome shotgun (WGS) entry which is preliminary data.</text>
</comment>
<dbReference type="InterPro" id="IPR051018">
    <property type="entry name" value="Bacteriophage_GH24"/>
</dbReference>
<reference evidence="5 7" key="2">
    <citation type="submission" date="2018-07" db="EMBL/GenBank/DDBJ databases">
        <title>The Genome Sequence of Enterococcus sp. DIV0659b.</title>
        <authorList>
            <consortium name="The Broad Institute Genomics Platform"/>
            <consortium name="The Broad Institute Genomic Center for Infectious Diseases"/>
            <person name="Earl A."/>
            <person name="Manson A."/>
            <person name="Schwartman J."/>
            <person name="Gilmore M."/>
            <person name="Abouelleil A."/>
            <person name="Cao P."/>
            <person name="Chapman S."/>
            <person name="Cusick C."/>
            <person name="Shea T."/>
            <person name="Young S."/>
            <person name="Neafsey D."/>
            <person name="Nusbaum C."/>
            <person name="Birren B."/>
        </authorList>
    </citation>
    <scope>NUCLEOTIDE SEQUENCE [LARGE SCALE GENOMIC DNA]</scope>
    <source>
        <strain evidence="5 7">4G2_DIV0659</strain>
    </source>
</reference>
<dbReference type="PANTHER" id="PTHR38107">
    <property type="match status" value="1"/>
</dbReference>
<gene>
    <name evidence="6" type="ORF">A5880_000868</name>
    <name evidence="5" type="ORF">A5880_002974</name>
</gene>
<organism evidence="6">
    <name type="scientific">Candidatus Enterococcus mansonii</name>
    <dbReference type="NCBI Taxonomy" id="1834181"/>
    <lineage>
        <taxon>Bacteria</taxon>
        <taxon>Bacillati</taxon>
        <taxon>Bacillota</taxon>
        <taxon>Bacilli</taxon>
        <taxon>Lactobacillales</taxon>
        <taxon>Enterococcaceae</taxon>
        <taxon>Enterococcus</taxon>
    </lineage>
</organism>
<dbReference type="GO" id="GO:0003796">
    <property type="term" value="F:lysozyme activity"/>
    <property type="evidence" value="ECO:0007669"/>
    <property type="project" value="UniProtKB-EC"/>
</dbReference>
<dbReference type="GO" id="GO:0031640">
    <property type="term" value="P:killing of cells of another organism"/>
    <property type="evidence" value="ECO:0007669"/>
    <property type="project" value="UniProtKB-KW"/>
</dbReference>
<dbReference type="CDD" id="cd00737">
    <property type="entry name" value="lyz_endolysin_autolysin"/>
    <property type="match status" value="1"/>
</dbReference>
<dbReference type="InterPro" id="IPR002196">
    <property type="entry name" value="Glyco_hydro_24"/>
</dbReference>
<dbReference type="InterPro" id="IPR023346">
    <property type="entry name" value="Lysozyme-like_dom_sf"/>
</dbReference>
<keyword evidence="4" id="KW-0378">Hydrolase</keyword>
<dbReference type="Proteomes" id="UP000195139">
    <property type="component" value="Unassembled WGS sequence"/>
</dbReference>
<dbReference type="EC" id="3.2.1.17" evidence="4"/>
<keyword evidence="2 4" id="KW-0081">Bacteriolytic enzyme</keyword>
<dbReference type="GO" id="GO:0016998">
    <property type="term" value="P:cell wall macromolecule catabolic process"/>
    <property type="evidence" value="ECO:0007669"/>
    <property type="project" value="InterPro"/>
</dbReference>
<evidence type="ECO:0000256" key="2">
    <source>
        <dbReference type="ARBA" id="ARBA00022638"/>
    </source>
</evidence>
<dbReference type="PANTHER" id="PTHR38107:SF3">
    <property type="entry name" value="LYSOZYME RRRD-RELATED"/>
    <property type="match status" value="1"/>
</dbReference>
<evidence type="ECO:0000256" key="4">
    <source>
        <dbReference type="RuleBase" id="RU003788"/>
    </source>
</evidence>
<dbReference type="InterPro" id="IPR023347">
    <property type="entry name" value="Lysozyme_dom_sf"/>
</dbReference>
<keyword evidence="1 4" id="KW-0929">Antimicrobial</keyword>
<dbReference type="STRING" id="1834181.A5880_000868"/>
<reference evidence="6" key="1">
    <citation type="submission" date="2017-05" db="EMBL/GenBank/DDBJ databases">
        <title>The Genome Sequence of Enterococcus sp. 4G2_DIV0659.</title>
        <authorList>
            <consortium name="The Broad Institute Genomics Platform"/>
            <consortium name="The Broad Institute Genomic Center for Infectious Diseases"/>
            <person name="Earl A."/>
            <person name="Manson A."/>
            <person name="Schwartman J."/>
            <person name="Gilmore M."/>
            <person name="Abouelleil A."/>
            <person name="Cao P."/>
            <person name="Chapman S."/>
            <person name="Cusick C."/>
            <person name="Shea T."/>
            <person name="Young S."/>
            <person name="Neafsey D."/>
            <person name="Nusbaum C."/>
            <person name="Birren B."/>
        </authorList>
    </citation>
    <scope>NUCLEOTIDE SEQUENCE [LARGE SCALE GENOMIC DNA]</scope>
    <source>
        <strain evidence="6">4G2_DIV0659</strain>
    </source>
</reference>
<keyword evidence="4" id="KW-0326">Glycosidase</keyword>
<dbReference type="RefSeq" id="WP_086329833.1">
    <property type="nucleotide sequence ID" value="NZ_NGLE02000001.1"/>
</dbReference>
<evidence type="ECO:0000313" key="5">
    <source>
        <dbReference type="EMBL" id="MEI5995384.1"/>
    </source>
</evidence>
<comment type="similarity">
    <text evidence="4">Belongs to the glycosyl hydrolase 24 family.</text>
</comment>
<dbReference type="GO" id="GO:0009253">
    <property type="term" value="P:peptidoglycan catabolic process"/>
    <property type="evidence" value="ECO:0007669"/>
    <property type="project" value="InterPro"/>
</dbReference>
<dbReference type="EMBL" id="NGLE02000001">
    <property type="protein sequence ID" value="MEI5995384.1"/>
    <property type="molecule type" value="Genomic_DNA"/>
</dbReference>
<evidence type="ECO:0000313" key="6">
    <source>
        <dbReference type="EMBL" id="OTO10185.1"/>
    </source>
</evidence>
<sequence>MAKTIGEVRSFLDSLVGKVTVDKSDSGLNGQCVSLIKNLLEFVGAPNPYAARGNAKDIPNTYVSQGIAKVGAGTLNIAVSRNGGGGYGHVWVKIGSDSWQANWNGFAVKKNVGEVSITDILNLDQWISTSNTPSPGGKATTLGTKGEALIKKFEGCRLTAYDLGDGMITIGWGHAEPKGQTSLVPGVTTWSQAKADEQFKKDMVAYVNAVNNYFIRSFNQNQFDAMASFTYNCGTGVFARDNWDKNASDSYITESIANYINKGTQFEEGLRRRRQEEINLFNTPVSGDEDNKLNTEEEEEMIKLTVIDGIYKGTKGFLYNGRFIVGGNTGDYNIIYNKLKLMESIGKIKPIYEDINSTEYEKLINVFPSYRNSK</sequence>
<dbReference type="SUPFAM" id="SSF53955">
    <property type="entry name" value="Lysozyme-like"/>
    <property type="match status" value="1"/>
</dbReference>
<protein>
    <recommendedName>
        <fullName evidence="4">Lysozyme</fullName>
        <ecNumber evidence="4">3.2.1.17</ecNumber>
    </recommendedName>
</protein>
<dbReference type="OrthoDB" id="9802228at2"/>
<evidence type="ECO:0000256" key="3">
    <source>
        <dbReference type="ARBA" id="ARBA00023200"/>
    </source>
</evidence>
<comment type="catalytic activity">
    <reaction evidence="4">
        <text>Hydrolysis of (1-&gt;4)-beta-linkages between N-acetylmuramic acid and N-acetyl-D-glucosamine residues in a peptidoglycan and between N-acetyl-D-glucosamine residues in chitodextrins.</text>
        <dbReference type="EC" id="3.2.1.17"/>
    </reaction>
</comment>
<evidence type="ECO:0000313" key="7">
    <source>
        <dbReference type="Proteomes" id="UP000195139"/>
    </source>
</evidence>
<dbReference type="EMBL" id="NGLE01000001">
    <property type="protein sequence ID" value="OTO10185.1"/>
    <property type="molecule type" value="Genomic_DNA"/>
</dbReference>
<keyword evidence="3" id="KW-1035">Host cytoplasm</keyword>
<dbReference type="InterPro" id="IPR033907">
    <property type="entry name" value="Endolysin_autolysin"/>
</dbReference>
<dbReference type="GO" id="GO:0042742">
    <property type="term" value="P:defense response to bacterium"/>
    <property type="evidence" value="ECO:0007669"/>
    <property type="project" value="UniProtKB-KW"/>
</dbReference>
<accession>A0A242CIX3</accession>
<dbReference type="Pfam" id="PF00959">
    <property type="entry name" value="Phage_lysozyme"/>
    <property type="match status" value="1"/>
</dbReference>
<dbReference type="AlphaFoldDB" id="A0A242CIX3"/>
<proteinExistence type="inferred from homology"/>
<evidence type="ECO:0000256" key="1">
    <source>
        <dbReference type="ARBA" id="ARBA00022529"/>
    </source>
</evidence>
<name>A0A242CIX3_9ENTE</name>